<keyword evidence="3" id="KW-0813">Transport</keyword>
<comment type="subcellular location">
    <subcellularLocation>
        <location evidence="1">Cell membrane</location>
        <topology evidence="1">Multi-pass membrane protein</topology>
    </subcellularLocation>
</comment>
<evidence type="ECO:0000256" key="7">
    <source>
        <dbReference type="ARBA" id="ARBA00023136"/>
    </source>
</evidence>
<feature type="transmembrane region" description="Helical" evidence="8">
    <location>
        <begin position="161"/>
        <end position="183"/>
    </location>
</feature>
<keyword evidence="6 8" id="KW-1133">Transmembrane helix</keyword>
<gene>
    <name evidence="9" type="ORF">ACFO4N_08555</name>
</gene>
<evidence type="ECO:0000256" key="8">
    <source>
        <dbReference type="SAM" id="Phobius"/>
    </source>
</evidence>
<evidence type="ECO:0000256" key="6">
    <source>
        <dbReference type="ARBA" id="ARBA00022989"/>
    </source>
</evidence>
<evidence type="ECO:0000313" key="9">
    <source>
        <dbReference type="EMBL" id="MFC4618788.1"/>
    </source>
</evidence>
<keyword evidence="4" id="KW-1003">Cell membrane</keyword>
<evidence type="ECO:0000256" key="1">
    <source>
        <dbReference type="ARBA" id="ARBA00004651"/>
    </source>
</evidence>
<feature type="transmembrane region" description="Helical" evidence="8">
    <location>
        <begin position="7"/>
        <end position="30"/>
    </location>
</feature>
<feature type="transmembrane region" description="Helical" evidence="8">
    <location>
        <begin position="284"/>
        <end position="306"/>
    </location>
</feature>
<evidence type="ECO:0000313" key="10">
    <source>
        <dbReference type="Proteomes" id="UP001596022"/>
    </source>
</evidence>
<protein>
    <submittedName>
        <fullName evidence="9">AI-2E family transporter</fullName>
    </submittedName>
</protein>
<dbReference type="InterPro" id="IPR002549">
    <property type="entry name" value="AI-2E-like"/>
</dbReference>
<feature type="transmembrane region" description="Helical" evidence="8">
    <location>
        <begin position="36"/>
        <end position="58"/>
    </location>
</feature>
<evidence type="ECO:0000256" key="4">
    <source>
        <dbReference type="ARBA" id="ARBA00022475"/>
    </source>
</evidence>
<accession>A0ABV9GKV8</accession>
<sequence length="363" mass="40697">MFKSKLHFWTFEILMIVVILFVCTKLSFIFEPLFTFISTLFFPFLISTFLYFLLNPLVRLIERAKIPHTLAILILYILFIAIVGGVIAWLGPVIVNQVNQLIDNIPAYAENIKEYTNHLTKTEWFKWIQTQDYVSLEKIGQSLMSVGKNFTQNLTSGVQTVIGVLTSITVTAITVPFILFYMFKDGRRFPQKITRFVPMGYKEESMKIIKETAHTLGAYIQGQTTVCLVDGFLAFIGFLIIDLPYALLLGMIVAVTNIIPYLGPFIGAAPAVIIAFLDSPTKALFAILIIVVVQQIDGNLMSPLIIGKRLDMHPLTIIILLLVAGNLAGILGMILAVPTYAVAKTIIVNLYRLWKLRTAAKKT</sequence>
<name>A0ABV9GKV8_9BACL</name>
<feature type="transmembrane region" description="Helical" evidence="8">
    <location>
        <begin position="232"/>
        <end position="252"/>
    </location>
</feature>
<keyword evidence="5 8" id="KW-0812">Transmembrane</keyword>
<evidence type="ECO:0000256" key="2">
    <source>
        <dbReference type="ARBA" id="ARBA00009773"/>
    </source>
</evidence>
<evidence type="ECO:0000256" key="3">
    <source>
        <dbReference type="ARBA" id="ARBA00022448"/>
    </source>
</evidence>
<feature type="transmembrane region" description="Helical" evidence="8">
    <location>
        <begin position="258"/>
        <end position="277"/>
    </location>
</feature>
<dbReference type="PANTHER" id="PTHR21716:SF53">
    <property type="entry name" value="PERMEASE PERM-RELATED"/>
    <property type="match status" value="1"/>
</dbReference>
<keyword evidence="7 8" id="KW-0472">Membrane</keyword>
<dbReference type="Pfam" id="PF01594">
    <property type="entry name" value="AI-2E_transport"/>
    <property type="match status" value="1"/>
</dbReference>
<feature type="transmembrane region" description="Helical" evidence="8">
    <location>
        <begin position="318"/>
        <end position="343"/>
    </location>
</feature>
<reference evidence="10" key="1">
    <citation type="journal article" date="2019" name="Int. J. Syst. Evol. Microbiol.">
        <title>The Global Catalogue of Microorganisms (GCM) 10K type strain sequencing project: providing services to taxonomists for standard genome sequencing and annotation.</title>
        <authorList>
            <consortium name="The Broad Institute Genomics Platform"/>
            <consortium name="The Broad Institute Genome Sequencing Center for Infectious Disease"/>
            <person name="Wu L."/>
            <person name="Ma J."/>
        </authorList>
    </citation>
    <scope>NUCLEOTIDE SEQUENCE [LARGE SCALE GENOMIC DNA]</scope>
    <source>
        <strain evidence="10">CGMCC 1.16306</strain>
    </source>
</reference>
<comment type="similarity">
    <text evidence="2">Belongs to the autoinducer-2 exporter (AI-2E) (TC 2.A.86) family.</text>
</comment>
<dbReference type="PANTHER" id="PTHR21716">
    <property type="entry name" value="TRANSMEMBRANE PROTEIN"/>
    <property type="match status" value="1"/>
</dbReference>
<evidence type="ECO:0000256" key="5">
    <source>
        <dbReference type="ARBA" id="ARBA00022692"/>
    </source>
</evidence>
<dbReference type="RefSeq" id="WP_376845882.1">
    <property type="nucleotide sequence ID" value="NZ_JBHSFW010000003.1"/>
</dbReference>
<dbReference type="EMBL" id="JBHSFW010000003">
    <property type="protein sequence ID" value="MFC4618788.1"/>
    <property type="molecule type" value="Genomic_DNA"/>
</dbReference>
<comment type="caution">
    <text evidence="9">The sequence shown here is derived from an EMBL/GenBank/DDBJ whole genome shotgun (WGS) entry which is preliminary data.</text>
</comment>
<feature type="transmembrane region" description="Helical" evidence="8">
    <location>
        <begin position="70"/>
        <end position="91"/>
    </location>
</feature>
<proteinExistence type="inferred from homology"/>
<dbReference type="Proteomes" id="UP001596022">
    <property type="component" value="Unassembled WGS sequence"/>
</dbReference>
<organism evidence="9 10">
    <name type="scientific">Camelliibacillus cellulosilyticus</name>
    <dbReference type="NCBI Taxonomy" id="2174486"/>
    <lineage>
        <taxon>Bacteria</taxon>
        <taxon>Bacillati</taxon>
        <taxon>Bacillota</taxon>
        <taxon>Bacilli</taxon>
        <taxon>Bacillales</taxon>
        <taxon>Sporolactobacillaceae</taxon>
        <taxon>Camelliibacillus</taxon>
    </lineage>
</organism>
<keyword evidence="10" id="KW-1185">Reference proteome</keyword>